<dbReference type="InterPro" id="IPR029058">
    <property type="entry name" value="AB_hydrolase_fold"/>
</dbReference>
<feature type="domain" description="AB hydrolase-1" evidence="1">
    <location>
        <begin position="35"/>
        <end position="239"/>
    </location>
</feature>
<dbReference type="RefSeq" id="WP_167213758.1">
    <property type="nucleotide sequence ID" value="NZ_CP050063.1"/>
</dbReference>
<dbReference type="PANTHER" id="PTHR37017">
    <property type="entry name" value="AB HYDROLASE-1 DOMAIN-CONTAINING PROTEIN-RELATED"/>
    <property type="match status" value="1"/>
</dbReference>
<dbReference type="Pfam" id="PF12697">
    <property type="entry name" value="Abhydrolase_6"/>
    <property type="match status" value="1"/>
</dbReference>
<proteinExistence type="predicted"/>
<dbReference type="GO" id="GO:0016787">
    <property type="term" value="F:hydrolase activity"/>
    <property type="evidence" value="ECO:0007669"/>
    <property type="project" value="UniProtKB-KW"/>
</dbReference>
<dbReference type="EMBL" id="CP050063">
    <property type="protein sequence ID" value="QIP15487.1"/>
    <property type="molecule type" value="Genomic_DNA"/>
</dbReference>
<sequence length="253" mass="27898">MLFRFVILGLTLTILVGSIRSTVRAQSASRKPTMVIVHGAWGGSWAFKKVDSILTKRGYTVYRPSLTGQGERVNLASPDIGLTTHINDVVNTILYEDLHDIILVGHSYGGMVITGVADRVADRIRSLVYLDAILPNDGESVMSIQGDRGDFIKPMLKDGFIVPMWVKADQKPPKDVPQSLKTFTETISLKNPAARNLPARYILTVEAGKDPKTDDFALHADRAKQRGWPVSQLTSDHNPQWSAILPLVNALDQ</sequence>
<dbReference type="InterPro" id="IPR000073">
    <property type="entry name" value="AB_hydrolase_1"/>
</dbReference>
<dbReference type="InterPro" id="IPR052897">
    <property type="entry name" value="Sec-Metab_Biosynth_Hydrolase"/>
</dbReference>
<dbReference type="Proteomes" id="UP000501802">
    <property type="component" value="Chromosome"/>
</dbReference>
<accession>A0A6G9ASN4</accession>
<gene>
    <name evidence="2" type="ORF">G8759_24050</name>
</gene>
<keyword evidence="2" id="KW-0378">Hydrolase</keyword>
<keyword evidence="3" id="KW-1185">Reference proteome</keyword>
<reference evidence="2 3" key="1">
    <citation type="submission" date="2020-03" db="EMBL/GenBank/DDBJ databases">
        <authorList>
            <person name="Kim M.K."/>
        </authorList>
    </citation>
    <scope>NUCLEOTIDE SEQUENCE [LARGE SCALE GENOMIC DNA]</scope>
    <source>
        <strain evidence="2 3">BT328</strain>
    </source>
</reference>
<dbReference type="SUPFAM" id="SSF53474">
    <property type="entry name" value="alpha/beta-Hydrolases"/>
    <property type="match status" value="1"/>
</dbReference>
<dbReference type="Gene3D" id="3.40.50.1820">
    <property type="entry name" value="alpha/beta hydrolase"/>
    <property type="match status" value="1"/>
</dbReference>
<evidence type="ECO:0000259" key="1">
    <source>
        <dbReference type="Pfam" id="PF12697"/>
    </source>
</evidence>
<organism evidence="2 3">
    <name type="scientific">Spirosoma aureum</name>
    <dbReference type="NCBI Taxonomy" id="2692134"/>
    <lineage>
        <taxon>Bacteria</taxon>
        <taxon>Pseudomonadati</taxon>
        <taxon>Bacteroidota</taxon>
        <taxon>Cytophagia</taxon>
        <taxon>Cytophagales</taxon>
        <taxon>Cytophagaceae</taxon>
        <taxon>Spirosoma</taxon>
    </lineage>
</organism>
<name>A0A6G9ASN4_9BACT</name>
<evidence type="ECO:0000313" key="2">
    <source>
        <dbReference type="EMBL" id="QIP15487.1"/>
    </source>
</evidence>
<evidence type="ECO:0000313" key="3">
    <source>
        <dbReference type="Proteomes" id="UP000501802"/>
    </source>
</evidence>
<protein>
    <submittedName>
        <fullName evidence="2">Alpha/beta hydrolase</fullName>
    </submittedName>
</protein>
<dbReference type="PANTHER" id="PTHR37017:SF11">
    <property type="entry name" value="ESTERASE_LIPASE_THIOESTERASE DOMAIN-CONTAINING PROTEIN"/>
    <property type="match status" value="1"/>
</dbReference>
<dbReference type="AlphaFoldDB" id="A0A6G9ASN4"/>
<dbReference type="KEGG" id="spib:G8759_24050"/>